<dbReference type="SUPFAM" id="SSF55797">
    <property type="entry name" value="PR-1-like"/>
    <property type="match status" value="1"/>
</dbReference>
<evidence type="ECO:0000259" key="1">
    <source>
        <dbReference type="Pfam" id="PF00188"/>
    </source>
</evidence>
<dbReference type="PANTHER" id="PTHR31157:SF26">
    <property type="entry name" value="SCP-LIKE EXTRACELLULAR PROTEIN"/>
    <property type="match status" value="1"/>
</dbReference>
<name>A0A927H9X5_9BACI</name>
<evidence type="ECO:0000313" key="3">
    <source>
        <dbReference type="EMBL" id="MBD3106851.1"/>
    </source>
</evidence>
<dbReference type="Gene3D" id="3.40.33.10">
    <property type="entry name" value="CAP"/>
    <property type="match status" value="1"/>
</dbReference>
<accession>A0A927H9X5</accession>
<evidence type="ECO:0000259" key="2">
    <source>
        <dbReference type="Pfam" id="PF14504"/>
    </source>
</evidence>
<dbReference type="Pfam" id="PF14504">
    <property type="entry name" value="CAP_assoc_N"/>
    <property type="match status" value="1"/>
</dbReference>
<gene>
    <name evidence="3" type="ORF">IEO70_00475</name>
</gene>
<feature type="domain" description="CAP-associated" evidence="2">
    <location>
        <begin position="3"/>
        <end position="73"/>
    </location>
</feature>
<dbReference type="PANTHER" id="PTHR31157">
    <property type="entry name" value="SCP DOMAIN-CONTAINING PROTEIN"/>
    <property type="match status" value="1"/>
</dbReference>
<feature type="domain" description="SCP" evidence="1">
    <location>
        <begin position="106"/>
        <end position="214"/>
    </location>
</feature>
<proteinExistence type="predicted"/>
<comment type="caution">
    <text evidence="3">The sequence shown here is derived from an EMBL/GenBank/DDBJ whole genome shotgun (WGS) entry which is preliminary data.</text>
</comment>
<dbReference type="Pfam" id="PF00188">
    <property type="entry name" value="CAP"/>
    <property type="match status" value="1"/>
</dbReference>
<dbReference type="EMBL" id="JACXSI010000001">
    <property type="protein sequence ID" value="MBD3106851.1"/>
    <property type="molecule type" value="Genomic_DNA"/>
</dbReference>
<protein>
    <submittedName>
        <fullName evidence="3">CAP domain-containing protein</fullName>
    </submittedName>
</protein>
<sequence length="218" mass="25107">MNELYQTFHPQVVIDVEYDGTTYQFELSEEDLGMRPLIKIGDFYAQIYIDRFTGLVTSVRLLTPEVLVLQRPYEMIYRGDLPESNELSDEEWQLVDQGNEQQIFSITNIIRNRFEMNQVEWDEETAEVARLHSLDMFENGFFAHESPGNGSLSDRLESGEISFNGAGENIAAKYVDGVAAFEGWLNSKGHRDTLLNEDFTRLGVGVYQSYFTQNFIIQ</sequence>
<dbReference type="InterPro" id="IPR029410">
    <property type="entry name" value="CAP_assoc"/>
</dbReference>
<keyword evidence="4" id="KW-1185">Reference proteome</keyword>
<reference evidence="3" key="1">
    <citation type="submission" date="2020-09" db="EMBL/GenBank/DDBJ databases">
        <title>Bacillus faecalis sp. nov., a moderately halophilic bacterium isolated from cow faeces.</title>
        <authorList>
            <person name="Jiang L."/>
            <person name="Lee J."/>
        </authorList>
    </citation>
    <scope>NUCLEOTIDE SEQUENCE</scope>
    <source>
        <strain evidence="3">AGMB 02131</strain>
    </source>
</reference>
<dbReference type="InterPro" id="IPR014044">
    <property type="entry name" value="CAP_dom"/>
</dbReference>
<dbReference type="AlphaFoldDB" id="A0A927H9X5"/>
<evidence type="ECO:0000313" key="4">
    <source>
        <dbReference type="Proteomes" id="UP000602076"/>
    </source>
</evidence>
<dbReference type="Proteomes" id="UP000602076">
    <property type="component" value="Unassembled WGS sequence"/>
</dbReference>
<dbReference type="CDD" id="cd05379">
    <property type="entry name" value="CAP_bacterial"/>
    <property type="match status" value="1"/>
</dbReference>
<organism evidence="3 4">
    <name type="scientific">Peribacillus faecalis</name>
    <dbReference type="NCBI Taxonomy" id="2772559"/>
    <lineage>
        <taxon>Bacteria</taxon>
        <taxon>Bacillati</taxon>
        <taxon>Bacillota</taxon>
        <taxon>Bacilli</taxon>
        <taxon>Bacillales</taxon>
        <taxon>Bacillaceae</taxon>
        <taxon>Peribacillus</taxon>
    </lineage>
</organism>
<dbReference type="InterPro" id="IPR035940">
    <property type="entry name" value="CAP_sf"/>
</dbReference>